<gene>
    <name evidence="4" type="primary">thpR</name>
    <name evidence="4" type="ORF">AAEO60_08315</name>
</gene>
<feature type="short sequence motif" description="HXTX 2" evidence="2">
    <location>
        <begin position="122"/>
        <end position="125"/>
    </location>
</feature>
<evidence type="ECO:0000259" key="3">
    <source>
        <dbReference type="Pfam" id="PF02834"/>
    </source>
</evidence>
<protein>
    <recommendedName>
        <fullName evidence="2">RNA 2',3'-cyclic phosphodiesterase</fullName>
        <shortName evidence="2">RNA 2',3'-CPDase</shortName>
        <ecNumber evidence="2">3.1.4.58</ecNumber>
    </recommendedName>
</protein>
<feature type="short sequence motif" description="HXTX 1" evidence="2">
    <location>
        <begin position="38"/>
        <end position="41"/>
    </location>
</feature>
<dbReference type="SUPFAM" id="SSF55144">
    <property type="entry name" value="LigT-like"/>
    <property type="match status" value="1"/>
</dbReference>
<dbReference type="InterPro" id="IPR009097">
    <property type="entry name" value="Cyclic_Pdiesterase"/>
</dbReference>
<dbReference type="HAMAP" id="MF_01940">
    <property type="entry name" value="RNA_CPDase"/>
    <property type="match status" value="1"/>
</dbReference>
<evidence type="ECO:0000256" key="1">
    <source>
        <dbReference type="ARBA" id="ARBA00022801"/>
    </source>
</evidence>
<feature type="active site" description="Proton acceptor" evidence="2">
    <location>
        <position position="122"/>
    </location>
</feature>
<evidence type="ECO:0000313" key="5">
    <source>
        <dbReference type="Proteomes" id="UP001497045"/>
    </source>
</evidence>
<comment type="caution">
    <text evidence="4">The sequence shown here is derived from an EMBL/GenBank/DDBJ whole genome shotgun (WGS) entry which is preliminary data.</text>
</comment>
<evidence type="ECO:0000313" key="4">
    <source>
        <dbReference type="EMBL" id="MEL1250672.1"/>
    </source>
</evidence>
<dbReference type="Pfam" id="PF02834">
    <property type="entry name" value="LigT_PEase"/>
    <property type="match status" value="2"/>
</dbReference>
<keyword evidence="1 2" id="KW-0378">Hydrolase</keyword>
<comment type="catalytic activity">
    <reaction evidence="2">
        <text>a 3'-end 2',3'-cyclophospho-ribonucleotide-RNA + H2O = a 3'-end 2'-phospho-ribonucleotide-RNA + H(+)</text>
        <dbReference type="Rhea" id="RHEA:11828"/>
        <dbReference type="Rhea" id="RHEA-COMP:10464"/>
        <dbReference type="Rhea" id="RHEA-COMP:17353"/>
        <dbReference type="ChEBI" id="CHEBI:15377"/>
        <dbReference type="ChEBI" id="CHEBI:15378"/>
        <dbReference type="ChEBI" id="CHEBI:83064"/>
        <dbReference type="ChEBI" id="CHEBI:173113"/>
        <dbReference type="EC" id="3.1.4.58"/>
    </reaction>
</comment>
<dbReference type="EC" id="3.1.4.58" evidence="2"/>
<dbReference type="PANTHER" id="PTHR35561:SF1">
    <property type="entry name" value="RNA 2',3'-CYCLIC PHOSPHODIESTERASE"/>
    <property type="match status" value="1"/>
</dbReference>
<dbReference type="PANTHER" id="PTHR35561">
    <property type="entry name" value="RNA 2',3'-CYCLIC PHOSPHODIESTERASE"/>
    <property type="match status" value="1"/>
</dbReference>
<sequence length="180" mass="19751">MTRRLFLAVTPPPAVSDALLDLQEGIPGARWVDSDHFHLTLRFVGEVDRHMAADLETALDGLAFTPFTLQLSGVGHFEGPKRAKAIWAGVMPSGDIDLLHYRTEMACRRAGLPPETRRFVPHVTLARLNAGSGFIGDWLRLHGAFTAVPWPVDSFALFESNLTPNGAIYTELRRFSATGG</sequence>
<comment type="function">
    <text evidence="2">Hydrolyzes RNA 2',3'-cyclic phosphodiester to an RNA 2'-phosphomonoester.</text>
</comment>
<reference evidence="4 5" key="1">
    <citation type="submission" date="2024-04" db="EMBL/GenBank/DDBJ databases">
        <title>Aurantiacibacter sp. DGU6 16S ribosomal RNA gene Genome sequencing and assembly.</title>
        <authorList>
            <person name="Park S."/>
        </authorList>
    </citation>
    <scope>NUCLEOTIDE SEQUENCE [LARGE SCALE GENOMIC DNA]</scope>
    <source>
        <strain evidence="4 5">DGU6</strain>
    </source>
</reference>
<accession>A0ABU9IG04</accession>
<dbReference type="Proteomes" id="UP001497045">
    <property type="component" value="Unassembled WGS sequence"/>
</dbReference>
<dbReference type="Gene3D" id="3.90.1140.10">
    <property type="entry name" value="Cyclic phosphodiesterase"/>
    <property type="match status" value="1"/>
</dbReference>
<comment type="similarity">
    <text evidence="2">Belongs to the 2H phosphoesterase superfamily. ThpR family.</text>
</comment>
<dbReference type="InterPro" id="IPR014051">
    <property type="entry name" value="Phosphoesterase_HXTX"/>
</dbReference>
<organism evidence="4 5">
    <name type="scientific">Aurantiacibacter gilvus</name>
    <dbReference type="NCBI Taxonomy" id="3139141"/>
    <lineage>
        <taxon>Bacteria</taxon>
        <taxon>Pseudomonadati</taxon>
        <taxon>Pseudomonadota</taxon>
        <taxon>Alphaproteobacteria</taxon>
        <taxon>Sphingomonadales</taxon>
        <taxon>Erythrobacteraceae</taxon>
        <taxon>Aurantiacibacter</taxon>
    </lineage>
</organism>
<feature type="domain" description="Phosphoesterase HXTX" evidence="3">
    <location>
        <begin position="9"/>
        <end position="87"/>
    </location>
</feature>
<evidence type="ECO:0000256" key="2">
    <source>
        <dbReference type="HAMAP-Rule" id="MF_01940"/>
    </source>
</evidence>
<dbReference type="EMBL" id="JBBYHV010000001">
    <property type="protein sequence ID" value="MEL1250672.1"/>
    <property type="molecule type" value="Genomic_DNA"/>
</dbReference>
<dbReference type="NCBIfam" id="TIGR02258">
    <property type="entry name" value="2_5_ligase"/>
    <property type="match status" value="1"/>
</dbReference>
<feature type="active site" description="Proton donor" evidence="2">
    <location>
        <position position="38"/>
    </location>
</feature>
<keyword evidence="5" id="KW-1185">Reference proteome</keyword>
<name>A0ABU9IG04_9SPHN</name>
<feature type="domain" description="Phosphoesterase HXTX" evidence="3">
    <location>
        <begin position="96"/>
        <end position="169"/>
    </location>
</feature>
<dbReference type="RefSeq" id="WP_341673185.1">
    <property type="nucleotide sequence ID" value="NZ_JBBYHV010000001.1"/>
</dbReference>
<dbReference type="InterPro" id="IPR004175">
    <property type="entry name" value="RNA_CPDase"/>
</dbReference>
<proteinExistence type="inferred from homology"/>